<evidence type="ECO:0000256" key="2">
    <source>
        <dbReference type="ARBA" id="ARBA00008676"/>
    </source>
</evidence>
<dbReference type="GO" id="GO:0003864">
    <property type="term" value="F:3-methyl-2-oxobutanoate hydroxymethyltransferase activity"/>
    <property type="evidence" value="ECO:0007669"/>
    <property type="project" value="UniProtKB-EC"/>
</dbReference>
<comment type="caution">
    <text evidence="6">The sequence shown here is derived from an EMBL/GenBank/DDBJ whole genome shotgun (WGS) entry which is preliminary data.</text>
</comment>
<dbReference type="GO" id="GO:0032259">
    <property type="term" value="P:methylation"/>
    <property type="evidence" value="ECO:0007669"/>
    <property type="project" value="UniProtKB-KW"/>
</dbReference>
<dbReference type="GO" id="GO:0015940">
    <property type="term" value="P:pantothenate biosynthetic process"/>
    <property type="evidence" value="ECO:0007669"/>
    <property type="project" value="UniProtKB-UniPathway"/>
</dbReference>
<keyword evidence="7" id="KW-1185">Reference proteome</keyword>
<dbReference type="GO" id="GO:0008168">
    <property type="term" value="F:methyltransferase activity"/>
    <property type="evidence" value="ECO:0007669"/>
    <property type="project" value="UniProtKB-KW"/>
</dbReference>
<dbReference type="InterPro" id="IPR015813">
    <property type="entry name" value="Pyrv/PenolPyrv_kinase-like_dom"/>
</dbReference>
<sequence length="149" mass="16651">MVARGATRPLLIGDLPFGPMRPTSVRVLKMDAIKLEGGFPSRISTVKVIVEAGIVVIGHVGLTPQAIIVLDGFRPQGKNVASAVNVVETAMALQEADVFRLLWNVFWFPWLPHPRQLFKFPQLALELGLFAVYRNRRIIFSHLIDCTDY</sequence>
<dbReference type="Gene3D" id="3.20.20.60">
    <property type="entry name" value="Phosphoenolpyruvate-binding domains"/>
    <property type="match status" value="1"/>
</dbReference>
<accession>A0A6A2YRC5</accession>
<evidence type="ECO:0000313" key="6">
    <source>
        <dbReference type="EMBL" id="KAE8681923.1"/>
    </source>
</evidence>
<protein>
    <recommendedName>
        <fullName evidence="3">3-methyl-2-oxobutanoate hydroxymethyltransferase</fullName>
        <ecNumber evidence="3">2.1.2.11</ecNumber>
    </recommendedName>
</protein>
<evidence type="ECO:0000256" key="5">
    <source>
        <dbReference type="ARBA" id="ARBA00049172"/>
    </source>
</evidence>
<dbReference type="UniPathway" id="UPA00028">
    <property type="reaction ID" value="UER00003"/>
</dbReference>
<dbReference type="Proteomes" id="UP000436088">
    <property type="component" value="Unassembled WGS sequence"/>
</dbReference>
<dbReference type="Pfam" id="PF02548">
    <property type="entry name" value="Pantoate_transf"/>
    <property type="match status" value="1"/>
</dbReference>
<evidence type="ECO:0000256" key="4">
    <source>
        <dbReference type="ARBA" id="ARBA00022679"/>
    </source>
</evidence>
<evidence type="ECO:0000313" key="7">
    <source>
        <dbReference type="Proteomes" id="UP000436088"/>
    </source>
</evidence>
<dbReference type="PANTHER" id="PTHR20881:SF0">
    <property type="entry name" value="3-METHYL-2-OXOBUTANOATE HYDROXYMETHYLTRANSFERASE"/>
    <property type="match status" value="1"/>
</dbReference>
<dbReference type="InterPro" id="IPR040442">
    <property type="entry name" value="Pyrv_kinase-like_dom_sf"/>
</dbReference>
<keyword evidence="4" id="KW-0808">Transferase</keyword>
<comment type="similarity">
    <text evidence="2">Belongs to the PanB family.</text>
</comment>
<dbReference type="PANTHER" id="PTHR20881">
    <property type="entry name" value="3-METHYL-2-OXOBUTANOATE HYDROXYMETHYLTRANSFERASE"/>
    <property type="match status" value="1"/>
</dbReference>
<evidence type="ECO:0000256" key="1">
    <source>
        <dbReference type="ARBA" id="ARBA00005033"/>
    </source>
</evidence>
<dbReference type="InterPro" id="IPR003700">
    <property type="entry name" value="Pantoate_hydroxy_MeTrfase"/>
</dbReference>
<evidence type="ECO:0000256" key="3">
    <source>
        <dbReference type="ARBA" id="ARBA00012618"/>
    </source>
</evidence>
<dbReference type="GO" id="GO:0000287">
    <property type="term" value="F:magnesium ion binding"/>
    <property type="evidence" value="ECO:0007669"/>
    <property type="project" value="TreeGrafter"/>
</dbReference>
<dbReference type="AlphaFoldDB" id="A0A6A2YRC5"/>
<dbReference type="SUPFAM" id="SSF51621">
    <property type="entry name" value="Phosphoenolpyruvate/pyruvate domain"/>
    <property type="match status" value="1"/>
</dbReference>
<proteinExistence type="inferred from homology"/>
<dbReference type="GO" id="GO:0005739">
    <property type="term" value="C:mitochondrion"/>
    <property type="evidence" value="ECO:0007669"/>
    <property type="project" value="TreeGrafter"/>
</dbReference>
<name>A0A6A2YRC5_HIBSY</name>
<reference evidence="6" key="1">
    <citation type="submission" date="2019-09" db="EMBL/GenBank/DDBJ databases">
        <title>Draft genome information of white flower Hibiscus syriacus.</title>
        <authorList>
            <person name="Kim Y.-M."/>
        </authorList>
    </citation>
    <scope>NUCLEOTIDE SEQUENCE [LARGE SCALE GENOMIC DNA]</scope>
    <source>
        <strain evidence="6">YM2019G1</strain>
    </source>
</reference>
<comment type="pathway">
    <text evidence="1">Cofactor biosynthesis; (R)-pantothenate biosynthesis; (R)-pantoate from 3-methyl-2-oxobutanoate: step 1/2.</text>
</comment>
<comment type="catalytic activity">
    <reaction evidence="5">
        <text>(6R)-5,10-methylene-5,6,7,8-tetrahydrofolate + 3-methyl-2-oxobutanoate + H2O = 2-dehydropantoate + (6S)-5,6,7,8-tetrahydrofolate</text>
        <dbReference type="Rhea" id="RHEA:11824"/>
        <dbReference type="ChEBI" id="CHEBI:11561"/>
        <dbReference type="ChEBI" id="CHEBI:11851"/>
        <dbReference type="ChEBI" id="CHEBI:15377"/>
        <dbReference type="ChEBI" id="CHEBI:15636"/>
        <dbReference type="ChEBI" id="CHEBI:57453"/>
        <dbReference type="EC" id="2.1.2.11"/>
    </reaction>
</comment>
<dbReference type="EMBL" id="VEPZ02001295">
    <property type="protein sequence ID" value="KAE8681923.1"/>
    <property type="molecule type" value="Genomic_DNA"/>
</dbReference>
<dbReference type="EC" id="2.1.2.11" evidence="3"/>
<organism evidence="6 7">
    <name type="scientific">Hibiscus syriacus</name>
    <name type="common">Rose of Sharon</name>
    <dbReference type="NCBI Taxonomy" id="106335"/>
    <lineage>
        <taxon>Eukaryota</taxon>
        <taxon>Viridiplantae</taxon>
        <taxon>Streptophyta</taxon>
        <taxon>Embryophyta</taxon>
        <taxon>Tracheophyta</taxon>
        <taxon>Spermatophyta</taxon>
        <taxon>Magnoliopsida</taxon>
        <taxon>eudicotyledons</taxon>
        <taxon>Gunneridae</taxon>
        <taxon>Pentapetalae</taxon>
        <taxon>rosids</taxon>
        <taxon>malvids</taxon>
        <taxon>Malvales</taxon>
        <taxon>Malvaceae</taxon>
        <taxon>Malvoideae</taxon>
        <taxon>Hibiscus</taxon>
    </lineage>
</organism>
<gene>
    <name evidence="6" type="ORF">F3Y22_tig00111280pilonHSYRG00013</name>
</gene>